<proteinExistence type="predicted"/>
<reference evidence="1 2" key="1">
    <citation type="submission" date="2013-11" db="EMBL/GenBank/DDBJ databases">
        <title>Single cell genomics of uncultured Tannerella BU063 (oral taxon 286).</title>
        <authorList>
            <person name="Beall C.J."/>
            <person name="Campbell A.G."/>
            <person name="Griffen A.L."/>
            <person name="Podar M."/>
            <person name="Leys E.J."/>
        </authorList>
    </citation>
    <scope>NUCLEOTIDE SEQUENCE [LARGE SCALE GENOMIC DNA]</scope>
    <source>
        <strain evidence="1">Cell 6/7/9</strain>
    </source>
</reference>
<dbReference type="AlphaFoldDB" id="W2CKR1"/>
<sequence length="64" mass="7223">MIEEKKAKEDQGVRDASQFWGLSAILEVPGKTSPPSEEGLSFFCFFSFLKERKEGPIRKIFPAS</sequence>
<name>W2CKR1_9BACT</name>
<organism evidence="1 2">
    <name type="scientific">Tannerella sp. oral taxon BU063 isolate Cell 6/7/9</name>
    <dbReference type="NCBI Taxonomy" id="1411021"/>
    <lineage>
        <taxon>Bacteria</taxon>
        <taxon>Pseudomonadati</taxon>
        <taxon>Bacteroidota</taxon>
        <taxon>Bacteroidia</taxon>
        <taxon>Bacteroidales</taxon>
        <taxon>Tannerellaceae</taxon>
        <taxon>Tannerella</taxon>
    </lineage>
</organism>
<accession>W2CKR1</accession>
<comment type="caution">
    <text evidence="1">The sequence shown here is derived from an EMBL/GenBank/DDBJ whole genome shotgun (WGS) entry which is preliminary data.</text>
</comment>
<evidence type="ECO:0000313" key="2">
    <source>
        <dbReference type="Proteomes" id="UP000018874"/>
    </source>
</evidence>
<protein>
    <submittedName>
        <fullName evidence="1">Uncharacterized protein</fullName>
    </submittedName>
</protein>
<evidence type="ECO:0000313" key="1">
    <source>
        <dbReference type="EMBL" id="ETK07725.1"/>
    </source>
</evidence>
<gene>
    <name evidence="1" type="ORF">T231_15610</name>
</gene>
<dbReference type="EMBL" id="AYYD01001274">
    <property type="protein sequence ID" value="ETK07725.1"/>
    <property type="molecule type" value="Genomic_DNA"/>
</dbReference>
<keyword evidence="2" id="KW-1185">Reference proteome</keyword>
<dbReference type="Proteomes" id="UP000018874">
    <property type="component" value="Unassembled WGS sequence"/>
</dbReference>